<organism evidence="2 3">
    <name type="scientific">Portibacter lacus</name>
    <dbReference type="NCBI Taxonomy" id="1099794"/>
    <lineage>
        <taxon>Bacteria</taxon>
        <taxon>Pseudomonadati</taxon>
        <taxon>Bacteroidota</taxon>
        <taxon>Saprospiria</taxon>
        <taxon>Saprospirales</taxon>
        <taxon>Haliscomenobacteraceae</taxon>
        <taxon>Portibacter</taxon>
    </lineage>
</organism>
<name>A0AA37SR92_9BACT</name>
<comment type="caution">
    <text evidence="2">The sequence shown here is derived from an EMBL/GenBank/DDBJ whole genome shotgun (WGS) entry which is preliminary data.</text>
</comment>
<feature type="transmembrane region" description="Helical" evidence="1">
    <location>
        <begin position="7"/>
        <end position="27"/>
    </location>
</feature>
<evidence type="ECO:0000313" key="3">
    <source>
        <dbReference type="Proteomes" id="UP001156666"/>
    </source>
</evidence>
<protein>
    <recommendedName>
        <fullName evidence="4">DUF4347 domain-containing protein</fullName>
    </recommendedName>
</protein>
<accession>A0AA37SR92</accession>
<keyword evidence="3" id="KW-1185">Reference proteome</keyword>
<keyword evidence="1" id="KW-1133">Transmembrane helix</keyword>
<proteinExistence type="predicted"/>
<dbReference type="RefSeq" id="WP_235294304.1">
    <property type="nucleotide sequence ID" value="NZ_BSOH01000021.1"/>
</dbReference>
<evidence type="ECO:0000313" key="2">
    <source>
        <dbReference type="EMBL" id="GLR18572.1"/>
    </source>
</evidence>
<sequence>MKNKDRLMLLFSVLFLVFVVLIFINGVKIETPTVEQETTVESRIDNRQSITFILGEDHGNENNFYQNAEAYFKYNPNERSDEIITDARSLNEMIALLNENFLKSATPYNDIHVVVHSNPWAGISLPLNEGEERLNADRLNDAIANLQVTDLNPQLADENTQVHIHACGLGQNRALLDALRRSMNGLNIVASDGYVNFKAENERYIKSEMEVYYAFFPTAYKPADLHLARQLAKRYPNTDKDWMKAMEHYSYQYNIPVEWEIQYPEYDVPELADDVDKMEWLMNQDELMNIVEKTEIPFDNFRWIVKKTRDSVKVYGKVTVLCVLEEMKV</sequence>
<gene>
    <name evidence="2" type="ORF">GCM10007940_31880</name>
</gene>
<evidence type="ECO:0008006" key="4">
    <source>
        <dbReference type="Google" id="ProtNLM"/>
    </source>
</evidence>
<dbReference type="EMBL" id="BSOH01000021">
    <property type="protein sequence ID" value="GLR18572.1"/>
    <property type="molecule type" value="Genomic_DNA"/>
</dbReference>
<reference evidence="2" key="2">
    <citation type="submission" date="2023-01" db="EMBL/GenBank/DDBJ databases">
        <title>Draft genome sequence of Portibacter lacus strain NBRC 108769.</title>
        <authorList>
            <person name="Sun Q."/>
            <person name="Mori K."/>
        </authorList>
    </citation>
    <scope>NUCLEOTIDE SEQUENCE</scope>
    <source>
        <strain evidence="2">NBRC 108769</strain>
    </source>
</reference>
<keyword evidence="1" id="KW-0472">Membrane</keyword>
<dbReference type="Proteomes" id="UP001156666">
    <property type="component" value="Unassembled WGS sequence"/>
</dbReference>
<reference evidence="2" key="1">
    <citation type="journal article" date="2014" name="Int. J. Syst. Evol. Microbiol.">
        <title>Complete genome sequence of Corynebacterium casei LMG S-19264T (=DSM 44701T), isolated from a smear-ripened cheese.</title>
        <authorList>
            <consortium name="US DOE Joint Genome Institute (JGI-PGF)"/>
            <person name="Walter F."/>
            <person name="Albersmeier A."/>
            <person name="Kalinowski J."/>
            <person name="Ruckert C."/>
        </authorList>
    </citation>
    <scope>NUCLEOTIDE SEQUENCE</scope>
    <source>
        <strain evidence="2">NBRC 108769</strain>
    </source>
</reference>
<dbReference type="AlphaFoldDB" id="A0AA37SR92"/>
<keyword evidence="1" id="KW-0812">Transmembrane</keyword>
<evidence type="ECO:0000256" key="1">
    <source>
        <dbReference type="SAM" id="Phobius"/>
    </source>
</evidence>